<organism evidence="4 5">
    <name type="scientific">Dactylosporangium vinaceum</name>
    <dbReference type="NCBI Taxonomy" id="53362"/>
    <lineage>
        <taxon>Bacteria</taxon>
        <taxon>Bacillati</taxon>
        <taxon>Actinomycetota</taxon>
        <taxon>Actinomycetes</taxon>
        <taxon>Micromonosporales</taxon>
        <taxon>Micromonosporaceae</taxon>
        <taxon>Dactylosporangium</taxon>
    </lineage>
</organism>
<evidence type="ECO:0000256" key="1">
    <source>
        <dbReference type="SAM" id="MobiDB-lite"/>
    </source>
</evidence>
<dbReference type="Pfam" id="PF00174">
    <property type="entry name" value="Oxidored_molyb"/>
    <property type="match status" value="1"/>
</dbReference>
<feature type="transmembrane region" description="Helical" evidence="2">
    <location>
        <begin position="123"/>
        <end position="143"/>
    </location>
</feature>
<dbReference type="SUPFAM" id="SSF56524">
    <property type="entry name" value="Oxidoreductase molybdopterin-binding domain"/>
    <property type="match status" value="1"/>
</dbReference>
<sequence>MTATSSTLDGRWRAGLTGLLAAAAGIAVAELLASFGDPGSGPAVAVGGVLVDAAPTPVKEFAVRTFGTADKPVLLSGVAVGIAAVAVVVGLLAARRRWFGLAGAALFAVAGAAAAVSRPSAGLLAALPSLAGGVATALALSALNRRRASGTDPATEDPATEDPASESPATDDPATGHPASEGPEGRQLDNAQPAGDEPTSSGVRGRVAPAPGKGLRGPGTPDVAGFDRRAFLQAAAAVSAVTVAAGAGAVVTRRVRGGAASRDREAVRLPAPAEPAPPLPAGQDPAFVTANRDFYRVDTALTVPRVDLESWRLRVHGRVEHPLTFTFAELLQRPLIERHITLNCVSNEVGGPYIGTAKWLGVPLAPLLREAGVDPGADQVVARSVDGMSIGTPVRTVLDTADVMLCVGMNGEPLPLEHGFPVRMLTPGLYGYAGACKWLTELELTTFGAFDAYWVSRGWAARGPVKTASRIDRPASFGHVRPGAVPVAGVAWAQGRGIDKVEVQIDDEPWRPADLLPVPSTDTWVQWRLTWTATPGPHTLRVRATDRTGTVQPEQRATPFPDGATGWHTVTVTVDD</sequence>
<name>A0ABV5MRE0_9ACTN</name>
<dbReference type="InterPro" id="IPR000572">
    <property type="entry name" value="OxRdtase_Mopterin-bd_dom"/>
</dbReference>
<keyword evidence="2" id="KW-1133">Transmembrane helix</keyword>
<evidence type="ECO:0000313" key="5">
    <source>
        <dbReference type="Proteomes" id="UP001589608"/>
    </source>
</evidence>
<reference evidence="4 5" key="1">
    <citation type="submission" date="2024-09" db="EMBL/GenBank/DDBJ databases">
        <authorList>
            <person name="Sun Q."/>
            <person name="Mori K."/>
        </authorList>
    </citation>
    <scope>NUCLEOTIDE SEQUENCE [LARGE SCALE GENOMIC DNA]</scope>
    <source>
        <strain evidence="4 5">JCM 3307</strain>
    </source>
</reference>
<feature type="transmembrane region" description="Helical" evidence="2">
    <location>
        <begin position="73"/>
        <end position="93"/>
    </location>
</feature>
<dbReference type="Gene3D" id="3.90.420.10">
    <property type="entry name" value="Oxidoreductase, molybdopterin-binding domain"/>
    <property type="match status" value="1"/>
</dbReference>
<keyword evidence="2" id="KW-0812">Transmembrane</keyword>
<evidence type="ECO:0000313" key="4">
    <source>
        <dbReference type="EMBL" id="MFB9451433.1"/>
    </source>
</evidence>
<dbReference type="EMBL" id="JBHMCA010000090">
    <property type="protein sequence ID" value="MFB9451433.1"/>
    <property type="molecule type" value="Genomic_DNA"/>
</dbReference>
<evidence type="ECO:0000259" key="3">
    <source>
        <dbReference type="Pfam" id="PF00174"/>
    </source>
</evidence>
<feature type="region of interest" description="Disordered" evidence="1">
    <location>
        <begin position="255"/>
        <end position="282"/>
    </location>
</feature>
<dbReference type="Gene3D" id="2.60.40.650">
    <property type="match status" value="1"/>
</dbReference>
<keyword evidence="5" id="KW-1185">Reference proteome</keyword>
<feature type="transmembrane region" description="Helical" evidence="2">
    <location>
        <begin position="98"/>
        <end position="117"/>
    </location>
</feature>
<proteinExistence type="predicted"/>
<feature type="region of interest" description="Disordered" evidence="1">
    <location>
        <begin position="147"/>
        <end position="221"/>
    </location>
</feature>
<protein>
    <submittedName>
        <fullName evidence="4">Molybdopterin-dependent oxidoreductase</fullName>
    </submittedName>
</protein>
<dbReference type="Proteomes" id="UP001589608">
    <property type="component" value="Unassembled WGS sequence"/>
</dbReference>
<gene>
    <name evidence="4" type="ORF">ACFFTR_50935</name>
</gene>
<feature type="compositionally biased region" description="Acidic residues" evidence="1">
    <location>
        <begin position="154"/>
        <end position="164"/>
    </location>
</feature>
<dbReference type="RefSeq" id="WP_246656364.1">
    <property type="nucleotide sequence ID" value="NZ_CP061913.1"/>
</dbReference>
<keyword evidence="2" id="KW-0472">Membrane</keyword>
<dbReference type="PANTHER" id="PTHR19372:SF7">
    <property type="entry name" value="SULFITE OXIDASE, MITOCHONDRIAL"/>
    <property type="match status" value="1"/>
</dbReference>
<dbReference type="InterPro" id="IPR014756">
    <property type="entry name" value="Ig_E-set"/>
</dbReference>
<dbReference type="SUPFAM" id="SSF81296">
    <property type="entry name" value="E set domains"/>
    <property type="match status" value="1"/>
</dbReference>
<feature type="domain" description="Oxidoreductase molybdopterin-binding" evidence="3">
    <location>
        <begin position="301"/>
        <end position="448"/>
    </location>
</feature>
<dbReference type="PANTHER" id="PTHR19372">
    <property type="entry name" value="SULFITE REDUCTASE"/>
    <property type="match status" value="1"/>
</dbReference>
<evidence type="ECO:0000256" key="2">
    <source>
        <dbReference type="SAM" id="Phobius"/>
    </source>
</evidence>
<dbReference type="InterPro" id="IPR036374">
    <property type="entry name" value="OxRdtase_Mopterin-bd_sf"/>
</dbReference>
<accession>A0ABV5MRE0</accession>
<comment type="caution">
    <text evidence="4">The sequence shown here is derived from an EMBL/GenBank/DDBJ whole genome shotgun (WGS) entry which is preliminary data.</text>
</comment>